<evidence type="ECO:0000256" key="1">
    <source>
        <dbReference type="SAM" id="Phobius"/>
    </source>
</evidence>
<dbReference type="EMBL" id="WJXZ01000009">
    <property type="protein sequence ID" value="MRS62552.1"/>
    <property type="molecule type" value="Genomic_DNA"/>
</dbReference>
<reference evidence="2 3" key="1">
    <citation type="journal article" date="2018" name="Antonie Van Leeuwenhoek">
        <title>Larkinella terrae sp. nov., isolated from soil on Jeju Island, South Korea.</title>
        <authorList>
            <person name="Ten L.N."/>
            <person name="Jeon J."/>
            <person name="Park S.J."/>
            <person name="Park S."/>
            <person name="Lee S.Y."/>
            <person name="Kim M.K."/>
            <person name="Jung H.Y."/>
        </authorList>
    </citation>
    <scope>NUCLEOTIDE SEQUENCE [LARGE SCALE GENOMIC DNA]</scope>
    <source>
        <strain evidence="2 3">KCTC 52001</strain>
    </source>
</reference>
<keyword evidence="1" id="KW-0812">Transmembrane</keyword>
<dbReference type="AlphaFoldDB" id="A0A7K0ELG9"/>
<name>A0A7K0ELG9_9BACT</name>
<organism evidence="2 3">
    <name type="scientific">Larkinella terrae</name>
    <dbReference type="NCBI Taxonomy" id="2025311"/>
    <lineage>
        <taxon>Bacteria</taxon>
        <taxon>Pseudomonadati</taxon>
        <taxon>Bacteroidota</taxon>
        <taxon>Cytophagia</taxon>
        <taxon>Cytophagales</taxon>
        <taxon>Spirosomataceae</taxon>
        <taxon>Larkinella</taxon>
    </lineage>
</organism>
<dbReference type="OrthoDB" id="672524at2"/>
<sequence>MKPQAIFSFLRIATSFLYFGMIVLTILLAVKSVLSFLDDRSGKGSSYFSHEVMVFATNQEKPKSYVFDGSGPLVFKVEDDKKNSKAKASTDGLIKFFPIVNRYRLEVEPNSTLGYYSFAVILLNFLLIIGILAQFRQIFREANVVEPFKQSIFKRLKMLAILFVVSDVLKIVHYIIFNKLVFQQLHNSSFDLITQIGNGFITGLVIYAIAIIYQRGLFIQEENALTV</sequence>
<keyword evidence="3" id="KW-1185">Reference proteome</keyword>
<keyword evidence="1" id="KW-1133">Transmembrane helix</keyword>
<dbReference type="Proteomes" id="UP000441754">
    <property type="component" value="Unassembled WGS sequence"/>
</dbReference>
<feature type="transmembrane region" description="Helical" evidence="1">
    <location>
        <begin position="196"/>
        <end position="213"/>
    </location>
</feature>
<feature type="transmembrane region" description="Helical" evidence="1">
    <location>
        <begin position="113"/>
        <end position="135"/>
    </location>
</feature>
<protein>
    <submittedName>
        <fullName evidence="2">DUF2975 domain-containing protein</fullName>
    </submittedName>
</protein>
<evidence type="ECO:0000313" key="3">
    <source>
        <dbReference type="Proteomes" id="UP000441754"/>
    </source>
</evidence>
<accession>A0A7K0ELG9</accession>
<evidence type="ECO:0000313" key="2">
    <source>
        <dbReference type="EMBL" id="MRS62552.1"/>
    </source>
</evidence>
<feature type="transmembrane region" description="Helical" evidence="1">
    <location>
        <begin position="156"/>
        <end position="176"/>
    </location>
</feature>
<proteinExistence type="predicted"/>
<feature type="transmembrane region" description="Helical" evidence="1">
    <location>
        <begin position="12"/>
        <end position="37"/>
    </location>
</feature>
<gene>
    <name evidence="2" type="ORF">GJJ30_14715</name>
</gene>
<comment type="caution">
    <text evidence="2">The sequence shown here is derived from an EMBL/GenBank/DDBJ whole genome shotgun (WGS) entry which is preliminary data.</text>
</comment>
<dbReference type="InterPro" id="IPR021354">
    <property type="entry name" value="DUF2975"/>
</dbReference>
<dbReference type="Pfam" id="PF11188">
    <property type="entry name" value="DUF2975"/>
    <property type="match status" value="1"/>
</dbReference>
<keyword evidence="1" id="KW-0472">Membrane</keyword>